<evidence type="ECO:0000256" key="1">
    <source>
        <dbReference type="SAM" id="MobiDB-lite"/>
    </source>
</evidence>
<keyword evidence="4" id="KW-1185">Reference proteome</keyword>
<dbReference type="PANTHER" id="PTHR24637:SF421">
    <property type="entry name" value="CUTICLE COLLAGEN DPY-2"/>
    <property type="match status" value="1"/>
</dbReference>
<comment type="caution">
    <text evidence="3">The sequence shown here is derived from an EMBL/GenBank/DDBJ whole genome shotgun (WGS) entry which is preliminary data.</text>
</comment>
<dbReference type="InterPro" id="IPR008160">
    <property type="entry name" value="Collagen"/>
</dbReference>
<feature type="compositionally biased region" description="Low complexity" evidence="1">
    <location>
        <begin position="183"/>
        <end position="195"/>
    </location>
</feature>
<proteinExistence type="predicted"/>
<feature type="chain" id="PRO_5015446026" description="EMI domain-containing protein" evidence="2">
    <location>
        <begin position="27"/>
        <end position="266"/>
    </location>
</feature>
<gene>
    <name evidence="3" type="ORF">C0Q70_07070</name>
</gene>
<evidence type="ECO:0000313" key="4">
    <source>
        <dbReference type="Proteomes" id="UP000245119"/>
    </source>
</evidence>
<evidence type="ECO:0000313" key="3">
    <source>
        <dbReference type="EMBL" id="PVD31652.1"/>
    </source>
</evidence>
<sequence>MKSTWTASAALAVWWLLTLFLQATDSSGYGTDTSGLAETNSGELRGPTSRDRTIPTVSAGRSQGRGVIRKWCPRMHTRLVTCLQPQVDWSNGQAIHLKKRVYRWKKEVQWTCCPGFQGANCDEECFNCTVLSDILSRLSHAELAIKKHFSSSQRSAYHPSSQGASGCKCPAGPKGEKGDKGEQGPPGVPGQKGPPGESPFSQGPSPYKQAALAGQPGLQGPPGPKGEPGEPCEPGTPGDRGKKGPRGKPSPTDDYKEKGACRLIMW</sequence>
<feature type="region of interest" description="Disordered" evidence="1">
    <location>
        <begin position="32"/>
        <end position="58"/>
    </location>
</feature>
<dbReference type="EMBL" id="PZQS01000004">
    <property type="protein sequence ID" value="PVD31652.1"/>
    <property type="molecule type" value="Genomic_DNA"/>
</dbReference>
<feature type="signal peptide" evidence="2">
    <location>
        <begin position="1"/>
        <end position="26"/>
    </location>
</feature>
<dbReference type="Proteomes" id="UP000245119">
    <property type="component" value="Linkage Group LG4"/>
</dbReference>
<dbReference type="OrthoDB" id="6123042at2759"/>
<feature type="compositionally biased region" description="Polar residues" evidence="1">
    <location>
        <begin position="32"/>
        <end position="42"/>
    </location>
</feature>
<feature type="region of interest" description="Disordered" evidence="1">
    <location>
        <begin position="150"/>
        <end position="266"/>
    </location>
</feature>
<feature type="compositionally biased region" description="Basic and acidic residues" evidence="1">
    <location>
        <begin position="251"/>
        <end position="260"/>
    </location>
</feature>
<name>A0A2T7PE06_POMCA</name>
<evidence type="ECO:0008006" key="5">
    <source>
        <dbReference type="Google" id="ProtNLM"/>
    </source>
</evidence>
<protein>
    <recommendedName>
        <fullName evidence="5">EMI domain-containing protein</fullName>
    </recommendedName>
</protein>
<dbReference type="PANTHER" id="PTHR24637">
    <property type="entry name" value="COLLAGEN"/>
    <property type="match status" value="1"/>
</dbReference>
<reference evidence="3 4" key="1">
    <citation type="submission" date="2018-04" db="EMBL/GenBank/DDBJ databases">
        <title>The genome of golden apple snail Pomacea canaliculata provides insight into stress tolerance and invasive adaptation.</title>
        <authorList>
            <person name="Liu C."/>
            <person name="Liu B."/>
            <person name="Ren Y."/>
            <person name="Zhang Y."/>
            <person name="Wang H."/>
            <person name="Li S."/>
            <person name="Jiang F."/>
            <person name="Yin L."/>
            <person name="Zhang G."/>
            <person name="Qian W."/>
            <person name="Fan W."/>
        </authorList>
    </citation>
    <scope>NUCLEOTIDE SEQUENCE [LARGE SCALE GENOMIC DNA]</scope>
    <source>
        <strain evidence="3">SZHN2017</strain>
        <tissue evidence="3">Muscle</tissue>
    </source>
</reference>
<evidence type="ECO:0000256" key="2">
    <source>
        <dbReference type="SAM" id="SignalP"/>
    </source>
</evidence>
<dbReference type="AlphaFoldDB" id="A0A2T7PE06"/>
<dbReference type="Pfam" id="PF01391">
    <property type="entry name" value="Collagen"/>
    <property type="match status" value="1"/>
</dbReference>
<keyword evidence="2" id="KW-0732">Signal</keyword>
<organism evidence="3 4">
    <name type="scientific">Pomacea canaliculata</name>
    <name type="common">Golden apple snail</name>
    <dbReference type="NCBI Taxonomy" id="400727"/>
    <lineage>
        <taxon>Eukaryota</taxon>
        <taxon>Metazoa</taxon>
        <taxon>Spiralia</taxon>
        <taxon>Lophotrochozoa</taxon>
        <taxon>Mollusca</taxon>
        <taxon>Gastropoda</taxon>
        <taxon>Caenogastropoda</taxon>
        <taxon>Architaenioglossa</taxon>
        <taxon>Ampullarioidea</taxon>
        <taxon>Ampullariidae</taxon>
        <taxon>Pomacea</taxon>
    </lineage>
</organism>
<feature type="compositionally biased region" description="Polar residues" evidence="1">
    <location>
        <begin position="150"/>
        <end position="164"/>
    </location>
</feature>
<accession>A0A2T7PE06</accession>